<reference evidence="2" key="2">
    <citation type="submission" date="2020-06" db="EMBL/GenBank/DDBJ databases">
        <title>Helianthus annuus Genome sequencing and assembly Release 2.</title>
        <authorList>
            <person name="Gouzy J."/>
            <person name="Langlade N."/>
            <person name="Munos S."/>
        </authorList>
    </citation>
    <scope>NUCLEOTIDE SEQUENCE</scope>
    <source>
        <tissue evidence="2">Leaves</tissue>
    </source>
</reference>
<accession>A0A9K3HJR5</accession>
<evidence type="ECO:0008006" key="4">
    <source>
        <dbReference type="Google" id="ProtNLM"/>
    </source>
</evidence>
<dbReference type="Gramene" id="mRNA:HanXRQr2_Chr12g0562151">
    <property type="protein sequence ID" value="CDS:HanXRQr2_Chr12g0562151.1"/>
    <property type="gene ID" value="HanXRQr2_Chr12g0562151"/>
</dbReference>
<evidence type="ECO:0000256" key="1">
    <source>
        <dbReference type="SAM" id="SignalP"/>
    </source>
</evidence>
<feature type="chain" id="PRO_5039954088" description="Secreted protein" evidence="1">
    <location>
        <begin position="19"/>
        <end position="73"/>
    </location>
</feature>
<dbReference type="Proteomes" id="UP000215914">
    <property type="component" value="Unassembled WGS sequence"/>
</dbReference>
<organism evidence="2 3">
    <name type="scientific">Helianthus annuus</name>
    <name type="common">Common sunflower</name>
    <dbReference type="NCBI Taxonomy" id="4232"/>
    <lineage>
        <taxon>Eukaryota</taxon>
        <taxon>Viridiplantae</taxon>
        <taxon>Streptophyta</taxon>
        <taxon>Embryophyta</taxon>
        <taxon>Tracheophyta</taxon>
        <taxon>Spermatophyta</taxon>
        <taxon>Magnoliopsida</taxon>
        <taxon>eudicotyledons</taxon>
        <taxon>Gunneridae</taxon>
        <taxon>Pentapetalae</taxon>
        <taxon>asterids</taxon>
        <taxon>campanulids</taxon>
        <taxon>Asterales</taxon>
        <taxon>Asteraceae</taxon>
        <taxon>Asteroideae</taxon>
        <taxon>Heliantheae alliance</taxon>
        <taxon>Heliantheae</taxon>
        <taxon>Helianthus</taxon>
    </lineage>
</organism>
<sequence>MIMSCTILFLCCLHQLLSHFVLIGYSRWWMIHQQLNMRQPLCLTNKSASFFTPGFHFLSLSHTPEFFLPPFIH</sequence>
<dbReference type="EMBL" id="MNCJ02000327">
    <property type="protein sequence ID" value="KAF5779658.1"/>
    <property type="molecule type" value="Genomic_DNA"/>
</dbReference>
<protein>
    <recommendedName>
        <fullName evidence="4">Secreted protein</fullName>
    </recommendedName>
</protein>
<gene>
    <name evidence="2" type="ORF">HanXRQr2_Chr12g0562151</name>
</gene>
<comment type="caution">
    <text evidence="2">The sequence shown here is derived from an EMBL/GenBank/DDBJ whole genome shotgun (WGS) entry which is preliminary data.</text>
</comment>
<keyword evidence="3" id="KW-1185">Reference proteome</keyword>
<dbReference type="AlphaFoldDB" id="A0A9K3HJR5"/>
<evidence type="ECO:0000313" key="3">
    <source>
        <dbReference type="Proteomes" id="UP000215914"/>
    </source>
</evidence>
<reference evidence="2" key="1">
    <citation type="journal article" date="2017" name="Nature">
        <title>The sunflower genome provides insights into oil metabolism, flowering and Asterid evolution.</title>
        <authorList>
            <person name="Badouin H."/>
            <person name="Gouzy J."/>
            <person name="Grassa C.J."/>
            <person name="Murat F."/>
            <person name="Staton S.E."/>
            <person name="Cottret L."/>
            <person name="Lelandais-Briere C."/>
            <person name="Owens G.L."/>
            <person name="Carrere S."/>
            <person name="Mayjonade B."/>
            <person name="Legrand L."/>
            <person name="Gill N."/>
            <person name="Kane N.C."/>
            <person name="Bowers J.E."/>
            <person name="Hubner S."/>
            <person name="Bellec A."/>
            <person name="Berard A."/>
            <person name="Berges H."/>
            <person name="Blanchet N."/>
            <person name="Boniface M.C."/>
            <person name="Brunel D."/>
            <person name="Catrice O."/>
            <person name="Chaidir N."/>
            <person name="Claudel C."/>
            <person name="Donnadieu C."/>
            <person name="Faraut T."/>
            <person name="Fievet G."/>
            <person name="Helmstetter N."/>
            <person name="King M."/>
            <person name="Knapp S.J."/>
            <person name="Lai Z."/>
            <person name="Le Paslier M.C."/>
            <person name="Lippi Y."/>
            <person name="Lorenzon L."/>
            <person name="Mandel J.R."/>
            <person name="Marage G."/>
            <person name="Marchand G."/>
            <person name="Marquand E."/>
            <person name="Bret-Mestries E."/>
            <person name="Morien E."/>
            <person name="Nambeesan S."/>
            <person name="Nguyen T."/>
            <person name="Pegot-Espagnet P."/>
            <person name="Pouilly N."/>
            <person name="Raftis F."/>
            <person name="Sallet E."/>
            <person name="Schiex T."/>
            <person name="Thomas J."/>
            <person name="Vandecasteele C."/>
            <person name="Vares D."/>
            <person name="Vear F."/>
            <person name="Vautrin S."/>
            <person name="Crespi M."/>
            <person name="Mangin B."/>
            <person name="Burke J.M."/>
            <person name="Salse J."/>
            <person name="Munos S."/>
            <person name="Vincourt P."/>
            <person name="Rieseberg L.H."/>
            <person name="Langlade N.B."/>
        </authorList>
    </citation>
    <scope>NUCLEOTIDE SEQUENCE</scope>
    <source>
        <tissue evidence="2">Leaves</tissue>
    </source>
</reference>
<name>A0A9K3HJR5_HELAN</name>
<proteinExistence type="predicted"/>
<feature type="signal peptide" evidence="1">
    <location>
        <begin position="1"/>
        <end position="18"/>
    </location>
</feature>
<evidence type="ECO:0000313" key="2">
    <source>
        <dbReference type="EMBL" id="KAF5779658.1"/>
    </source>
</evidence>
<keyword evidence="1" id="KW-0732">Signal</keyword>